<name>A0A0E9UFR6_ANGAN</name>
<organism evidence="1">
    <name type="scientific">Anguilla anguilla</name>
    <name type="common">European freshwater eel</name>
    <name type="synonym">Muraena anguilla</name>
    <dbReference type="NCBI Taxonomy" id="7936"/>
    <lineage>
        <taxon>Eukaryota</taxon>
        <taxon>Metazoa</taxon>
        <taxon>Chordata</taxon>
        <taxon>Craniata</taxon>
        <taxon>Vertebrata</taxon>
        <taxon>Euteleostomi</taxon>
        <taxon>Actinopterygii</taxon>
        <taxon>Neopterygii</taxon>
        <taxon>Teleostei</taxon>
        <taxon>Anguilliformes</taxon>
        <taxon>Anguillidae</taxon>
        <taxon>Anguilla</taxon>
    </lineage>
</organism>
<sequence>MKNLGTPGIECFTQQAGQETPDYVHSPATMSFTIALLLSHCIISKGKEPSF</sequence>
<reference evidence="1" key="2">
    <citation type="journal article" date="2015" name="Fish Shellfish Immunol.">
        <title>Early steps in the European eel (Anguilla anguilla)-Vibrio vulnificus interaction in the gills: Role of the RtxA13 toxin.</title>
        <authorList>
            <person name="Callol A."/>
            <person name="Pajuelo D."/>
            <person name="Ebbesson L."/>
            <person name="Teles M."/>
            <person name="MacKenzie S."/>
            <person name="Amaro C."/>
        </authorList>
    </citation>
    <scope>NUCLEOTIDE SEQUENCE</scope>
</reference>
<dbReference type="AlphaFoldDB" id="A0A0E9UFR6"/>
<accession>A0A0E9UFR6</accession>
<reference evidence="1" key="1">
    <citation type="submission" date="2014-11" db="EMBL/GenBank/DDBJ databases">
        <authorList>
            <person name="Amaro Gonzalez C."/>
        </authorList>
    </citation>
    <scope>NUCLEOTIDE SEQUENCE</scope>
</reference>
<protein>
    <submittedName>
        <fullName evidence="1">Uncharacterized protein</fullName>
    </submittedName>
</protein>
<dbReference type="EMBL" id="GBXM01044020">
    <property type="protein sequence ID" value="JAH64557.1"/>
    <property type="molecule type" value="Transcribed_RNA"/>
</dbReference>
<evidence type="ECO:0000313" key="1">
    <source>
        <dbReference type="EMBL" id="JAH64557.1"/>
    </source>
</evidence>
<proteinExistence type="predicted"/>